<feature type="compositionally biased region" description="Pro residues" evidence="5">
    <location>
        <begin position="186"/>
        <end position="197"/>
    </location>
</feature>
<keyword evidence="1" id="KW-0540">Nuclease</keyword>
<keyword evidence="3" id="KW-0378">Hydrolase</keyword>
<dbReference type="InterPro" id="IPR029060">
    <property type="entry name" value="PIN-like_dom_sf"/>
</dbReference>
<dbReference type="AlphaFoldDB" id="A0A6L9SH98"/>
<keyword evidence="2" id="KW-0479">Metal-binding</keyword>
<dbReference type="Proteomes" id="UP000475214">
    <property type="component" value="Unassembled WGS sequence"/>
</dbReference>
<sequence>MIDTTLIYVDPSVLVRSYLADEPGHQQARALVEGGQLLLTASFTLVEVVATLHRAGKAKRLADVDVLIEKLYEEVSPDGPISLTRPDPTATESAALTIVRVYGVHAMEALHLAVADIAVRPLAEPGERVGFATQSEPQRAAAKALGFLPVAGFTDSGAPADEVVPSVRTMPPAASTLSTPSAPSAPSVPPAPPAPAS</sequence>
<evidence type="ECO:0000313" key="8">
    <source>
        <dbReference type="Proteomes" id="UP000475214"/>
    </source>
</evidence>
<reference evidence="7 8" key="1">
    <citation type="submission" date="2020-02" db="EMBL/GenBank/DDBJ databases">
        <authorList>
            <person name="Li X.-J."/>
            <person name="Han X.-M."/>
        </authorList>
    </citation>
    <scope>NUCLEOTIDE SEQUENCE [LARGE SCALE GENOMIC DNA]</scope>
    <source>
        <strain evidence="7 8">CCTCC AB 2017055</strain>
    </source>
</reference>
<dbReference type="GO" id="GO:0046872">
    <property type="term" value="F:metal ion binding"/>
    <property type="evidence" value="ECO:0007669"/>
    <property type="project" value="UniProtKB-KW"/>
</dbReference>
<organism evidence="7 8">
    <name type="scientific">Phytoactinopolyspora halotolerans</name>
    <dbReference type="NCBI Taxonomy" id="1981512"/>
    <lineage>
        <taxon>Bacteria</taxon>
        <taxon>Bacillati</taxon>
        <taxon>Actinomycetota</taxon>
        <taxon>Actinomycetes</taxon>
        <taxon>Jiangellales</taxon>
        <taxon>Jiangellaceae</taxon>
        <taxon>Phytoactinopolyspora</taxon>
    </lineage>
</organism>
<dbReference type="GO" id="GO:0004518">
    <property type="term" value="F:nuclease activity"/>
    <property type="evidence" value="ECO:0007669"/>
    <property type="project" value="UniProtKB-KW"/>
</dbReference>
<keyword evidence="8" id="KW-1185">Reference proteome</keyword>
<evidence type="ECO:0000256" key="5">
    <source>
        <dbReference type="SAM" id="MobiDB-lite"/>
    </source>
</evidence>
<protein>
    <submittedName>
        <fullName evidence="7">Type II toxin-antitoxin system VapC family toxin</fullName>
    </submittedName>
</protein>
<feature type="compositionally biased region" description="Low complexity" evidence="5">
    <location>
        <begin position="171"/>
        <end position="185"/>
    </location>
</feature>
<keyword evidence="4" id="KW-0460">Magnesium</keyword>
<evidence type="ECO:0000256" key="2">
    <source>
        <dbReference type="ARBA" id="ARBA00022723"/>
    </source>
</evidence>
<evidence type="ECO:0000259" key="6">
    <source>
        <dbReference type="Pfam" id="PF01850"/>
    </source>
</evidence>
<accession>A0A6L9SH98</accession>
<name>A0A6L9SH98_9ACTN</name>
<evidence type="ECO:0000256" key="1">
    <source>
        <dbReference type="ARBA" id="ARBA00022722"/>
    </source>
</evidence>
<dbReference type="SUPFAM" id="SSF88723">
    <property type="entry name" value="PIN domain-like"/>
    <property type="match status" value="1"/>
</dbReference>
<dbReference type="GO" id="GO:0016787">
    <property type="term" value="F:hydrolase activity"/>
    <property type="evidence" value="ECO:0007669"/>
    <property type="project" value="UniProtKB-KW"/>
</dbReference>
<evidence type="ECO:0000313" key="7">
    <source>
        <dbReference type="EMBL" id="NEE04034.1"/>
    </source>
</evidence>
<dbReference type="Pfam" id="PF01850">
    <property type="entry name" value="PIN"/>
    <property type="match status" value="1"/>
</dbReference>
<gene>
    <name evidence="7" type="ORF">G1H10_28085</name>
</gene>
<dbReference type="RefSeq" id="WP_163744198.1">
    <property type="nucleotide sequence ID" value="NZ_JAAGOA010000028.1"/>
</dbReference>
<dbReference type="EMBL" id="JAAGOA010000028">
    <property type="protein sequence ID" value="NEE04034.1"/>
    <property type="molecule type" value="Genomic_DNA"/>
</dbReference>
<feature type="domain" description="PIN" evidence="6">
    <location>
        <begin position="7"/>
        <end position="75"/>
    </location>
</feature>
<feature type="region of interest" description="Disordered" evidence="5">
    <location>
        <begin position="158"/>
        <end position="197"/>
    </location>
</feature>
<dbReference type="Gene3D" id="3.40.50.1010">
    <property type="entry name" value="5'-nuclease"/>
    <property type="match status" value="1"/>
</dbReference>
<proteinExistence type="predicted"/>
<evidence type="ECO:0000256" key="3">
    <source>
        <dbReference type="ARBA" id="ARBA00022801"/>
    </source>
</evidence>
<dbReference type="InterPro" id="IPR002716">
    <property type="entry name" value="PIN_dom"/>
</dbReference>
<evidence type="ECO:0000256" key="4">
    <source>
        <dbReference type="ARBA" id="ARBA00022842"/>
    </source>
</evidence>
<comment type="caution">
    <text evidence="7">The sequence shown here is derived from an EMBL/GenBank/DDBJ whole genome shotgun (WGS) entry which is preliminary data.</text>
</comment>